<comment type="subcellular location">
    <subcellularLocation>
        <location evidence="1">Cell membrane</location>
        <topology evidence="1">Multi-pass membrane protein</topology>
    </subcellularLocation>
</comment>
<evidence type="ECO:0000256" key="4">
    <source>
        <dbReference type="ARBA" id="ARBA00022989"/>
    </source>
</evidence>
<feature type="transmembrane region" description="Helical" evidence="6">
    <location>
        <begin position="53"/>
        <end position="76"/>
    </location>
</feature>
<dbReference type="AlphaFoldDB" id="A0A7J0BX71"/>
<evidence type="ECO:0000256" key="3">
    <source>
        <dbReference type="ARBA" id="ARBA00022692"/>
    </source>
</evidence>
<comment type="caution">
    <text evidence="7">The sequence shown here is derived from an EMBL/GenBank/DDBJ whole genome shotgun (WGS) entry which is preliminary data.</text>
</comment>
<keyword evidence="8" id="KW-1185">Reference proteome</keyword>
<dbReference type="InterPro" id="IPR001123">
    <property type="entry name" value="LeuE-type"/>
</dbReference>
<dbReference type="Pfam" id="PF01810">
    <property type="entry name" value="LysE"/>
    <property type="match status" value="1"/>
</dbReference>
<gene>
    <name evidence="7" type="ORF">DSM19430T_24590</name>
</gene>
<keyword evidence="2" id="KW-1003">Cell membrane</keyword>
<protein>
    <submittedName>
        <fullName evidence="7">Lysine transporter LysE</fullName>
    </submittedName>
</protein>
<dbReference type="Proteomes" id="UP000503820">
    <property type="component" value="Unassembled WGS sequence"/>
</dbReference>
<accession>A0A7J0BX71</accession>
<keyword evidence="3 6" id="KW-0812">Transmembrane</keyword>
<evidence type="ECO:0000256" key="6">
    <source>
        <dbReference type="SAM" id="Phobius"/>
    </source>
</evidence>
<evidence type="ECO:0000256" key="1">
    <source>
        <dbReference type="ARBA" id="ARBA00004651"/>
    </source>
</evidence>
<organism evidence="7 8">
    <name type="scientific">Desulfovibrio psychrotolerans</name>
    <dbReference type="NCBI Taxonomy" id="415242"/>
    <lineage>
        <taxon>Bacteria</taxon>
        <taxon>Pseudomonadati</taxon>
        <taxon>Thermodesulfobacteriota</taxon>
        <taxon>Desulfovibrionia</taxon>
        <taxon>Desulfovibrionales</taxon>
        <taxon>Desulfovibrionaceae</taxon>
        <taxon>Desulfovibrio</taxon>
    </lineage>
</organism>
<name>A0A7J0BX71_9BACT</name>
<dbReference type="GO" id="GO:0005886">
    <property type="term" value="C:plasma membrane"/>
    <property type="evidence" value="ECO:0007669"/>
    <property type="project" value="UniProtKB-SubCell"/>
</dbReference>
<proteinExistence type="predicted"/>
<feature type="transmembrane region" description="Helical" evidence="6">
    <location>
        <begin position="178"/>
        <end position="201"/>
    </location>
</feature>
<evidence type="ECO:0000313" key="7">
    <source>
        <dbReference type="EMBL" id="GFM37775.1"/>
    </source>
</evidence>
<dbReference type="PANTHER" id="PTHR30086:SF20">
    <property type="entry name" value="ARGININE EXPORTER PROTEIN ARGO-RELATED"/>
    <property type="match status" value="1"/>
</dbReference>
<reference evidence="7 8" key="1">
    <citation type="submission" date="2020-05" db="EMBL/GenBank/DDBJ databases">
        <title>Draft genome sequence of Desulfovibrio psychrotolerans JS1T.</title>
        <authorList>
            <person name="Ueno A."/>
            <person name="Tamazawa S."/>
            <person name="Tamamura S."/>
            <person name="Murakami T."/>
            <person name="Kiyama T."/>
            <person name="Inomata H."/>
            <person name="Amano Y."/>
            <person name="Miyakawa K."/>
            <person name="Tamaki H."/>
            <person name="Naganuma T."/>
            <person name="Kaneko K."/>
        </authorList>
    </citation>
    <scope>NUCLEOTIDE SEQUENCE [LARGE SCALE GENOMIC DNA]</scope>
    <source>
        <strain evidence="7 8">JS1</strain>
    </source>
</reference>
<dbReference type="GO" id="GO:0015171">
    <property type="term" value="F:amino acid transmembrane transporter activity"/>
    <property type="evidence" value="ECO:0007669"/>
    <property type="project" value="TreeGrafter"/>
</dbReference>
<sequence length="243" mass="25244">MDGMAESILNGIMGRHFLPLFLFCVTMCATPGPNNIMLTASGANFGFRRTVPHMLGITLGVQSMILVIGLGLGRLFTEYPAVHAAMEWVGGAYLLYLAWKIATIPPTAGTVPVAEPAAGSGTGPEAGNAGIRPAGRPFSFTQALLFQWVNPKCWMMIVGALASFSVAGGGSGHNPGSVAATVAGVAFIALGFLSAAPAIALWAYAGVKIRRFLETSLRQRVFNGVMAGLLVGSLALVHASRLV</sequence>
<dbReference type="PANTHER" id="PTHR30086">
    <property type="entry name" value="ARGININE EXPORTER PROTEIN ARGO"/>
    <property type="match status" value="1"/>
</dbReference>
<dbReference type="GO" id="GO:0033228">
    <property type="term" value="P:cysteine export across plasma membrane"/>
    <property type="evidence" value="ECO:0007669"/>
    <property type="project" value="TreeGrafter"/>
</dbReference>
<keyword evidence="4 6" id="KW-1133">Transmembrane helix</keyword>
<keyword evidence="5 6" id="KW-0472">Membrane</keyword>
<feature type="transmembrane region" description="Helical" evidence="6">
    <location>
        <begin position="153"/>
        <end position="172"/>
    </location>
</feature>
<evidence type="ECO:0000256" key="5">
    <source>
        <dbReference type="ARBA" id="ARBA00023136"/>
    </source>
</evidence>
<feature type="transmembrane region" description="Helical" evidence="6">
    <location>
        <begin position="221"/>
        <end position="240"/>
    </location>
</feature>
<evidence type="ECO:0000256" key="2">
    <source>
        <dbReference type="ARBA" id="ARBA00022475"/>
    </source>
</evidence>
<evidence type="ECO:0000313" key="8">
    <source>
        <dbReference type="Proteomes" id="UP000503820"/>
    </source>
</evidence>
<dbReference type="EMBL" id="BLVP01000010">
    <property type="protein sequence ID" value="GFM37775.1"/>
    <property type="molecule type" value="Genomic_DNA"/>
</dbReference>